<feature type="domain" description="AMP-dependent ligase C-terminal" evidence="6">
    <location>
        <begin position="335"/>
        <end position="432"/>
    </location>
</feature>
<evidence type="ECO:0000313" key="8">
    <source>
        <dbReference type="Proteomes" id="UP001301797"/>
    </source>
</evidence>
<dbReference type="GO" id="GO:0047475">
    <property type="term" value="F:phenylacetate-CoA ligase activity"/>
    <property type="evidence" value="ECO:0007669"/>
    <property type="project" value="InterPro"/>
</dbReference>
<dbReference type="InterPro" id="IPR028154">
    <property type="entry name" value="AMP-dep_Lig_C"/>
</dbReference>
<comment type="subunit">
    <text evidence="2">Monomer.</text>
</comment>
<proteinExistence type="predicted"/>
<comment type="pathway">
    <text evidence="1">Aromatic compound metabolism.</text>
</comment>
<dbReference type="Pfam" id="PF14535">
    <property type="entry name" value="AMP-binding_C_2"/>
    <property type="match status" value="1"/>
</dbReference>
<dbReference type="FunFam" id="3.40.50.12780:FF:000016">
    <property type="entry name" value="Phenylacetate-coenzyme A ligase"/>
    <property type="match status" value="1"/>
</dbReference>
<dbReference type="PANTHER" id="PTHR43845">
    <property type="entry name" value="BLR5969 PROTEIN"/>
    <property type="match status" value="1"/>
</dbReference>
<dbReference type="InterPro" id="IPR042099">
    <property type="entry name" value="ANL_N_sf"/>
</dbReference>
<evidence type="ECO:0000256" key="1">
    <source>
        <dbReference type="ARBA" id="ARBA00005211"/>
    </source>
</evidence>
<dbReference type="InterPro" id="IPR045851">
    <property type="entry name" value="AMP-bd_C_sf"/>
</dbReference>
<dbReference type="Pfam" id="PF00501">
    <property type="entry name" value="AMP-binding"/>
    <property type="match status" value="1"/>
</dbReference>
<dbReference type="Proteomes" id="UP001301797">
    <property type="component" value="Chromosome"/>
</dbReference>
<dbReference type="GO" id="GO:0000166">
    <property type="term" value="F:nucleotide binding"/>
    <property type="evidence" value="ECO:0007669"/>
    <property type="project" value="UniProtKB-KW"/>
</dbReference>
<evidence type="ECO:0000313" key="7">
    <source>
        <dbReference type="EMBL" id="WOF16842.1"/>
    </source>
</evidence>
<evidence type="ECO:0000259" key="6">
    <source>
        <dbReference type="Pfam" id="PF14535"/>
    </source>
</evidence>
<dbReference type="KEGG" id="mefw:F1737_09140"/>
<dbReference type="SUPFAM" id="SSF56801">
    <property type="entry name" value="Acetyl-CoA synthetase-like"/>
    <property type="match status" value="1"/>
</dbReference>
<organism evidence="7 8">
    <name type="scientific">Methanochimaera problematica</name>
    <dbReference type="NCBI Taxonomy" id="2609417"/>
    <lineage>
        <taxon>Archaea</taxon>
        <taxon>Methanobacteriati</taxon>
        <taxon>Methanobacteriota</taxon>
        <taxon>Stenosarchaea group</taxon>
        <taxon>Methanomicrobia</taxon>
        <taxon>Methanomicrobiales</taxon>
        <taxon>Methanomicrobiaceae</taxon>
        <taxon>Methanochimaera</taxon>
    </lineage>
</organism>
<keyword evidence="4" id="KW-0547">Nucleotide-binding</keyword>
<dbReference type="CDD" id="cd05913">
    <property type="entry name" value="PaaK"/>
    <property type="match status" value="1"/>
</dbReference>
<gene>
    <name evidence="7" type="ORF">F1737_09140</name>
</gene>
<dbReference type="InterPro" id="IPR000873">
    <property type="entry name" value="AMP-dep_synth/lig_dom"/>
</dbReference>
<reference evidence="7 8" key="1">
    <citation type="submission" date="2019-09" db="EMBL/GenBank/DDBJ databases">
        <title>The complete genome of Methanoplanus sp. FWC-SCC4.</title>
        <authorList>
            <person name="Chen S.-C."/>
            <person name="Zhou Y.-Z."/>
            <person name="Lai M.-C."/>
        </authorList>
    </citation>
    <scope>NUCLEOTIDE SEQUENCE [LARGE SCALE GENOMIC DNA]</scope>
    <source>
        <strain evidence="7 8">FWC-SCC4</strain>
    </source>
</reference>
<keyword evidence="3 7" id="KW-0436">Ligase</keyword>
<evidence type="ECO:0000259" key="5">
    <source>
        <dbReference type="Pfam" id="PF00501"/>
    </source>
</evidence>
<dbReference type="PIRSF" id="PIRSF006444">
    <property type="entry name" value="PaaK"/>
    <property type="match status" value="1"/>
</dbReference>
<dbReference type="PANTHER" id="PTHR43845:SF1">
    <property type="entry name" value="BLR5969 PROTEIN"/>
    <property type="match status" value="1"/>
</dbReference>
<sequence>MRSWDPRTEEMPVEEIKKIQYKNLKTLVYRLYSFSEFYHNRMKEQNVHPDDINSLEDITKLPFMYKRDLRDNYPNKIFTASTEELVRYHVSSGTTGKPTVVGYTQKDLDLWTQSLARSLTACGIGRGDVMQVSYGYGLFTGGLGLHYGAEKTGATVVPTSVGNTERQIELMQDLKVTAIACTPSYLNHIIEVAEKMGISVKNDTLLKTAVLGAEPWSEQMREYIQKETGIKAYNIYGTSELSGPMFTECSEQNGIHVWGDIAYTEVIDPETGEQLPAGEKGELVMTILQKEAFPMIRYRIGDITSMDDSVCPCGRTHPRIERISGRVDDMLIIRGINVFPSQVEHALMSIPEVSGHNFMIIVDRKGTLDNMTVQVEMKPESFSDKINDLMNINRKVSHTLKNSLNVSVAVEIAAPNSLPRFEGKAKRVIDRRNV</sequence>
<feature type="domain" description="AMP-dependent synthetase/ligase" evidence="5">
    <location>
        <begin position="79"/>
        <end position="285"/>
    </location>
</feature>
<dbReference type="Gene3D" id="3.30.300.30">
    <property type="match status" value="1"/>
</dbReference>
<accession>A0AA97FDF8</accession>
<dbReference type="AlphaFoldDB" id="A0AA97FDF8"/>
<evidence type="ECO:0000256" key="2">
    <source>
        <dbReference type="ARBA" id="ARBA00011245"/>
    </source>
</evidence>
<evidence type="ECO:0000256" key="4">
    <source>
        <dbReference type="ARBA" id="ARBA00022741"/>
    </source>
</evidence>
<keyword evidence="8" id="KW-1185">Reference proteome</keyword>
<evidence type="ECO:0000256" key="3">
    <source>
        <dbReference type="ARBA" id="ARBA00022598"/>
    </source>
</evidence>
<dbReference type="GO" id="GO:0010124">
    <property type="term" value="P:phenylacetate catabolic process"/>
    <property type="evidence" value="ECO:0007669"/>
    <property type="project" value="InterPro"/>
</dbReference>
<dbReference type="Gene3D" id="3.40.50.12780">
    <property type="entry name" value="N-terminal domain of ligase-like"/>
    <property type="match status" value="1"/>
</dbReference>
<dbReference type="EMBL" id="CP043875">
    <property type="protein sequence ID" value="WOF16842.1"/>
    <property type="molecule type" value="Genomic_DNA"/>
</dbReference>
<name>A0AA97FDF8_9EURY</name>
<protein>
    <submittedName>
        <fullName evidence="7">Phenylacetate--CoA ligase family protein</fullName>
    </submittedName>
</protein>
<dbReference type="InterPro" id="IPR011880">
    <property type="entry name" value="PA_CoA_ligase"/>
</dbReference>